<dbReference type="RefSeq" id="WP_048386693.1">
    <property type="nucleotide sequence ID" value="NZ_CP011494.1"/>
</dbReference>
<sequence length="345" mass="38546">MAIKYLRTAFASQYQPGQPARLRSGEALEEPGGDYEALHKQMKRLFNAKPGKKFGRFSDDIGESPFSTWLKDYLEGKQGFAAMSSRLFDQWQELLSGCQEEHHGHLMLVHEALADTEVAYLLVVEADSAMRFDGNQALDATDILSLSRLNLALRIELTDWQRNGGGGASSDSDSNYLTLVHARGTAEPGELFIRLCGFTNQVDVEKETLTFLDAVEAFAKTEQPGKAGEVRNRAYEFCKEQHALGEPVAIEALSGYLDQDQPERFREFASKTAELPASGVLHPDHRKVKKLVRIGGSGGGMSVSFSSDLMNQAVYYDRDKDSLTITRLPKVLREQLQRYLDTREE</sequence>
<proteinExistence type="inferred from homology"/>
<evidence type="ECO:0000256" key="2">
    <source>
        <dbReference type="ARBA" id="ARBA00009035"/>
    </source>
</evidence>
<dbReference type="PANTHER" id="PTHR38772">
    <property type="match status" value="1"/>
</dbReference>
<dbReference type="GO" id="GO:0003727">
    <property type="term" value="F:single-stranded RNA binding"/>
    <property type="evidence" value="ECO:0007669"/>
    <property type="project" value="TreeGrafter"/>
</dbReference>
<dbReference type="GO" id="GO:0043590">
    <property type="term" value="C:bacterial nucleoid"/>
    <property type="evidence" value="ECO:0007669"/>
    <property type="project" value="TreeGrafter"/>
</dbReference>
<dbReference type="AlphaFoldDB" id="A0A0H4I2L1"/>
<evidence type="ECO:0000313" key="5">
    <source>
        <dbReference type="Proteomes" id="UP000036406"/>
    </source>
</evidence>
<dbReference type="PANTHER" id="PTHR38772:SF1">
    <property type="entry name" value="NUCLEOID-ASSOCIATED PROTEIN YEJK"/>
    <property type="match status" value="1"/>
</dbReference>
<dbReference type="Pfam" id="PF04245">
    <property type="entry name" value="NA37"/>
    <property type="match status" value="1"/>
</dbReference>
<dbReference type="STRING" id="330734.ABA45_12850"/>
<comment type="similarity">
    <text evidence="2">Belongs to the YejK family.</text>
</comment>
<keyword evidence="3" id="KW-0963">Cytoplasm</keyword>
<dbReference type="KEGG" id="mpq:ABA45_12850"/>
<name>A0A0H4I2L1_9GAMM</name>
<dbReference type="GO" id="GO:0003690">
    <property type="term" value="F:double-stranded DNA binding"/>
    <property type="evidence" value="ECO:0007669"/>
    <property type="project" value="TreeGrafter"/>
</dbReference>
<gene>
    <name evidence="4" type="ORF">ABA45_12850</name>
</gene>
<evidence type="ECO:0000313" key="4">
    <source>
        <dbReference type="EMBL" id="AKO53189.1"/>
    </source>
</evidence>
<evidence type="ECO:0000256" key="3">
    <source>
        <dbReference type="ARBA" id="ARBA00022490"/>
    </source>
</evidence>
<evidence type="ECO:0000256" key="1">
    <source>
        <dbReference type="ARBA" id="ARBA00004453"/>
    </source>
</evidence>
<dbReference type="PATRIC" id="fig|330734.3.peg.2691"/>
<dbReference type="InterPro" id="IPR007358">
    <property type="entry name" value="Nucleoid_associated_NdpA"/>
</dbReference>
<protein>
    <submittedName>
        <fullName evidence="4">Nucleoid-associated protein NdpA</fullName>
    </submittedName>
</protein>
<dbReference type="Proteomes" id="UP000036406">
    <property type="component" value="Chromosome"/>
</dbReference>
<accession>A0A0H4I2L1</accession>
<organism evidence="4 5">
    <name type="scientific">Marinobacter psychrophilus</name>
    <dbReference type="NCBI Taxonomy" id="330734"/>
    <lineage>
        <taxon>Bacteria</taxon>
        <taxon>Pseudomonadati</taxon>
        <taxon>Pseudomonadota</taxon>
        <taxon>Gammaproteobacteria</taxon>
        <taxon>Pseudomonadales</taxon>
        <taxon>Marinobacteraceae</taxon>
        <taxon>Marinobacter</taxon>
    </lineage>
</organism>
<comment type="subcellular location">
    <subcellularLocation>
        <location evidence="1">Cytoplasm</location>
        <location evidence="1">Nucleoid</location>
    </subcellularLocation>
</comment>
<reference evidence="4 5" key="1">
    <citation type="submission" date="2015-05" db="EMBL/GenBank/DDBJ databases">
        <title>Complete genome of Marinobacter psychrophilus strain 20041T isolated from sea-ice of the Canadian Basin.</title>
        <authorList>
            <person name="Song L."/>
            <person name="Ren L."/>
            <person name="Yu Y."/>
            <person name="Wang X."/>
        </authorList>
    </citation>
    <scope>NUCLEOTIDE SEQUENCE [LARGE SCALE GENOMIC DNA]</scope>
    <source>
        <strain evidence="4 5">20041</strain>
    </source>
</reference>
<keyword evidence="5" id="KW-1185">Reference proteome</keyword>
<dbReference type="EMBL" id="CP011494">
    <property type="protein sequence ID" value="AKO53189.1"/>
    <property type="molecule type" value="Genomic_DNA"/>
</dbReference>